<comment type="similarity">
    <text evidence="1">Belongs to the BlaI transcriptional regulatory family.</text>
</comment>
<dbReference type="Gene3D" id="1.10.10.10">
    <property type="entry name" value="Winged helix-like DNA-binding domain superfamily/Winged helix DNA-binding domain"/>
    <property type="match status" value="1"/>
</dbReference>
<accession>A0A9X2JGT0</accession>
<reference evidence="5" key="1">
    <citation type="submission" date="2022-06" db="EMBL/GenBank/DDBJ databases">
        <title>Aeoliella straminimaris, a novel planctomycete from sediments.</title>
        <authorList>
            <person name="Vitorino I.R."/>
            <person name="Lage O.M."/>
        </authorList>
    </citation>
    <scope>NUCLEOTIDE SEQUENCE</scope>
    <source>
        <strain evidence="5">ICT_H6.2</strain>
    </source>
</reference>
<dbReference type="InterPro" id="IPR005650">
    <property type="entry name" value="BlaI_family"/>
</dbReference>
<name>A0A9X2JGT0_9BACT</name>
<dbReference type="SUPFAM" id="SSF46785">
    <property type="entry name" value="Winged helix' DNA-binding domain"/>
    <property type="match status" value="1"/>
</dbReference>
<evidence type="ECO:0000256" key="1">
    <source>
        <dbReference type="ARBA" id="ARBA00011046"/>
    </source>
</evidence>
<evidence type="ECO:0000256" key="3">
    <source>
        <dbReference type="ARBA" id="ARBA00023125"/>
    </source>
</evidence>
<keyword evidence="2" id="KW-0805">Transcription regulation</keyword>
<sequence length="129" mass="14499">MARPKASALTERESEIMAVLWELQSGTAEEVRALLSGDPHDSTVRTLLRVLVSKGHVVADKDSRPAIYRPAVKKRAMQKQVARDLLLRFFSGSAEDLVLQLLDDQRLSPQQLKKIEAAYRRKSKGETET</sequence>
<dbReference type="Gene3D" id="1.10.4040.10">
    <property type="entry name" value="Penicillinase repressor domain"/>
    <property type="match status" value="1"/>
</dbReference>
<keyword evidence="6" id="KW-1185">Reference proteome</keyword>
<evidence type="ECO:0000256" key="2">
    <source>
        <dbReference type="ARBA" id="ARBA00023015"/>
    </source>
</evidence>
<dbReference type="GO" id="GO:0045892">
    <property type="term" value="P:negative regulation of DNA-templated transcription"/>
    <property type="evidence" value="ECO:0007669"/>
    <property type="project" value="InterPro"/>
</dbReference>
<dbReference type="InterPro" id="IPR036390">
    <property type="entry name" value="WH_DNA-bd_sf"/>
</dbReference>
<evidence type="ECO:0000256" key="4">
    <source>
        <dbReference type="ARBA" id="ARBA00023163"/>
    </source>
</evidence>
<comment type="caution">
    <text evidence="5">The sequence shown here is derived from an EMBL/GenBank/DDBJ whole genome shotgun (WGS) entry which is preliminary data.</text>
</comment>
<gene>
    <name evidence="5" type="ORF">NG895_15545</name>
</gene>
<dbReference type="Proteomes" id="UP001155241">
    <property type="component" value="Unassembled WGS sequence"/>
</dbReference>
<dbReference type="Pfam" id="PF03965">
    <property type="entry name" value="Penicillinase_R"/>
    <property type="match status" value="1"/>
</dbReference>
<evidence type="ECO:0000313" key="6">
    <source>
        <dbReference type="Proteomes" id="UP001155241"/>
    </source>
</evidence>
<keyword evidence="3" id="KW-0238">DNA-binding</keyword>
<keyword evidence="4" id="KW-0804">Transcription</keyword>
<evidence type="ECO:0000313" key="5">
    <source>
        <dbReference type="EMBL" id="MCO6045325.1"/>
    </source>
</evidence>
<dbReference type="EMBL" id="JAMXLR010000055">
    <property type="protein sequence ID" value="MCO6045325.1"/>
    <property type="molecule type" value="Genomic_DNA"/>
</dbReference>
<dbReference type="GO" id="GO:0003677">
    <property type="term" value="F:DNA binding"/>
    <property type="evidence" value="ECO:0007669"/>
    <property type="project" value="UniProtKB-KW"/>
</dbReference>
<dbReference type="RefSeq" id="WP_252853441.1">
    <property type="nucleotide sequence ID" value="NZ_JAMXLR010000055.1"/>
</dbReference>
<dbReference type="InterPro" id="IPR036388">
    <property type="entry name" value="WH-like_DNA-bd_sf"/>
</dbReference>
<proteinExistence type="inferred from homology"/>
<organism evidence="5 6">
    <name type="scientific">Aeoliella straminimaris</name>
    <dbReference type="NCBI Taxonomy" id="2954799"/>
    <lineage>
        <taxon>Bacteria</taxon>
        <taxon>Pseudomonadati</taxon>
        <taxon>Planctomycetota</taxon>
        <taxon>Planctomycetia</taxon>
        <taxon>Pirellulales</taxon>
        <taxon>Lacipirellulaceae</taxon>
        <taxon>Aeoliella</taxon>
    </lineage>
</organism>
<dbReference type="AlphaFoldDB" id="A0A9X2JGT0"/>
<dbReference type="PIRSF" id="PIRSF019455">
    <property type="entry name" value="CopR_AtkY"/>
    <property type="match status" value="1"/>
</dbReference>
<protein>
    <submittedName>
        <fullName evidence="5">BlaI/MecI/CopY family transcriptional regulator</fullName>
    </submittedName>
</protein>